<keyword evidence="1" id="KW-0472">Membrane</keyword>
<organism evidence="3">
    <name type="scientific">Desulfacinum infernum</name>
    <dbReference type="NCBI Taxonomy" id="35837"/>
    <lineage>
        <taxon>Bacteria</taxon>
        <taxon>Pseudomonadati</taxon>
        <taxon>Thermodesulfobacteriota</taxon>
        <taxon>Syntrophobacteria</taxon>
        <taxon>Syntrophobacterales</taxon>
        <taxon>Syntrophobacteraceae</taxon>
        <taxon>Desulfacinum</taxon>
    </lineage>
</organism>
<accession>A0A831ZSQ2</accession>
<name>A0A831ZSQ2_9BACT</name>
<reference evidence="3" key="1">
    <citation type="journal article" date="2020" name="mSystems">
        <title>Genome- and Community-Level Interaction Insights into Carbon Utilization and Element Cycling Functions of Hydrothermarchaeota in Hydrothermal Sediment.</title>
        <authorList>
            <person name="Zhou Z."/>
            <person name="Liu Y."/>
            <person name="Xu W."/>
            <person name="Pan J."/>
            <person name="Luo Z.H."/>
            <person name="Li M."/>
        </authorList>
    </citation>
    <scope>NUCLEOTIDE SEQUENCE [LARGE SCALE GENOMIC DNA]</scope>
    <source>
        <strain evidence="3">SpSt-456</strain>
    </source>
</reference>
<protein>
    <submittedName>
        <fullName evidence="3">Uncharacterized protein</fullName>
    </submittedName>
</protein>
<comment type="caution">
    <text evidence="3">The sequence shown here is derived from an EMBL/GenBank/DDBJ whole genome shotgun (WGS) entry which is preliminary data.</text>
</comment>
<evidence type="ECO:0000313" key="3">
    <source>
        <dbReference type="EMBL" id="HFK97874.1"/>
    </source>
</evidence>
<evidence type="ECO:0000256" key="2">
    <source>
        <dbReference type="SAM" id="SignalP"/>
    </source>
</evidence>
<feature type="chain" id="PRO_5032832511" evidence="2">
    <location>
        <begin position="26"/>
        <end position="189"/>
    </location>
</feature>
<feature type="transmembrane region" description="Helical" evidence="1">
    <location>
        <begin position="103"/>
        <end position="124"/>
    </location>
</feature>
<keyword evidence="1" id="KW-0812">Transmembrane</keyword>
<feature type="signal peptide" evidence="2">
    <location>
        <begin position="1"/>
        <end position="25"/>
    </location>
</feature>
<feature type="transmembrane region" description="Helical" evidence="1">
    <location>
        <begin position="136"/>
        <end position="155"/>
    </location>
</feature>
<proteinExistence type="predicted"/>
<gene>
    <name evidence="3" type="ORF">ENS06_11220</name>
</gene>
<evidence type="ECO:0000256" key="1">
    <source>
        <dbReference type="SAM" id="Phobius"/>
    </source>
</evidence>
<dbReference type="EMBL" id="DSTK01000034">
    <property type="protein sequence ID" value="HFK97874.1"/>
    <property type="molecule type" value="Genomic_DNA"/>
</dbReference>
<keyword evidence="1" id="KW-1133">Transmembrane helix</keyword>
<sequence>MKHWAVMWVLIMGFLAVGGFSAAHADHRKSSDHGILGKIEEHASKGDGEDHGNEGTGQAAAWLFAVGNFPVAGTVLLRRFVLKRTAGEAKKRAAEWYAWFKRHLMPVHYVLNPIALLTALIHFKLSWCRSTNVPEWSLLLVFVVGLMGLSMKFRLLPQPVLRSVRWVHTNPIVVAAVFGLLFLGHQALD</sequence>
<dbReference type="AlphaFoldDB" id="A0A831ZSQ2"/>
<feature type="transmembrane region" description="Helical" evidence="1">
    <location>
        <begin position="59"/>
        <end position="82"/>
    </location>
</feature>
<keyword evidence="2" id="KW-0732">Signal</keyword>
<feature type="transmembrane region" description="Helical" evidence="1">
    <location>
        <begin position="167"/>
        <end position="188"/>
    </location>
</feature>